<sequence length="51" mass="6123">MRLMFEDHSNVNEDDANRVRVVGDLDRSNQELNCQRRTQHQRVKAQQIQNE</sequence>
<evidence type="ECO:0000313" key="3">
    <source>
        <dbReference type="Proteomes" id="UP001153365"/>
    </source>
</evidence>
<evidence type="ECO:0000256" key="1">
    <source>
        <dbReference type="SAM" id="MobiDB-lite"/>
    </source>
</evidence>
<accession>A0AAV0AFP6</accession>
<dbReference type="EMBL" id="CALTRL010000017">
    <property type="protein sequence ID" value="CAH7665997.1"/>
    <property type="molecule type" value="Genomic_DNA"/>
</dbReference>
<dbReference type="AlphaFoldDB" id="A0AAV0AFP6"/>
<protein>
    <submittedName>
        <fullName evidence="2">Uncharacterized protein</fullName>
    </submittedName>
</protein>
<gene>
    <name evidence="2" type="ORF">PPACK8108_LOCUS297</name>
</gene>
<name>A0AAV0AFP6_PHAPC</name>
<reference evidence="2" key="1">
    <citation type="submission" date="2022-06" db="EMBL/GenBank/DDBJ databases">
        <authorList>
            <consortium name="SYNGENTA / RWTH Aachen University"/>
        </authorList>
    </citation>
    <scope>NUCLEOTIDE SEQUENCE</scope>
</reference>
<keyword evidence="3" id="KW-1185">Reference proteome</keyword>
<dbReference type="Proteomes" id="UP001153365">
    <property type="component" value="Unassembled WGS sequence"/>
</dbReference>
<evidence type="ECO:0000313" key="2">
    <source>
        <dbReference type="EMBL" id="CAH7665997.1"/>
    </source>
</evidence>
<organism evidence="2 3">
    <name type="scientific">Phakopsora pachyrhizi</name>
    <name type="common">Asian soybean rust disease fungus</name>
    <dbReference type="NCBI Taxonomy" id="170000"/>
    <lineage>
        <taxon>Eukaryota</taxon>
        <taxon>Fungi</taxon>
        <taxon>Dikarya</taxon>
        <taxon>Basidiomycota</taxon>
        <taxon>Pucciniomycotina</taxon>
        <taxon>Pucciniomycetes</taxon>
        <taxon>Pucciniales</taxon>
        <taxon>Phakopsoraceae</taxon>
        <taxon>Phakopsora</taxon>
    </lineage>
</organism>
<comment type="caution">
    <text evidence="2">The sequence shown here is derived from an EMBL/GenBank/DDBJ whole genome shotgun (WGS) entry which is preliminary data.</text>
</comment>
<proteinExistence type="predicted"/>
<feature type="region of interest" description="Disordered" evidence="1">
    <location>
        <begin position="31"/>
        <end position="51"/>
    </location>
</feature>